<feature type="transmembrane region" description="Helical" evidence="7">
    <location>
        <begin position="172"/>
        <end position="193"/>
    </location>
</feature>
<dbReference type="GO" id="GO:0005886">
    <property type="term" value="C:plasma membrane"/>
    <property type="evidence" value="ECO:0007669"/>
    <property type="project" value="UniProtKB-SubCell"/>
</dbReference>
<keyword evidence="4 7" id="KW-0812">Transmembrane</keyword>
<dbReference type="Proteomes" id="UP000217999">
    <property type="component" value="Unassembled WGS sequence"/>
</dbReference>
<feature type="transmembrane region" description="Helical" evidence="7">
    <location>
        <begin position="335"/>
        <end position="359"/>
    </location>
</feature>
<dbReference type="EMBL" id="NSJF01000003">
    <property type="protein sequence ID" value="PAT34884.1"/>
    <property type="molecule type" value="Genomic_DNA"/>
</dbReference>
<feature type="transmembrane region" description="Helical" evidence="7">
    <location>
        <begin position="271"/>
        <end position="289"/>
    </location>
</feature>
<evidence type="ECO:0000256" key="6">
    <source>
        <dbReference type="ARBA" id="ARBA00023136"/>
    </source>
</evidence>
<keyword evidence="5 7" id="KW-1133">Transmembrane helix</keyword>
<dbReference type="InterPro" id="IPR036259">
    <property type="entry name" value="MFS_trans_sf"/>
</dbReference>
<dbReference type="SUPFAM" id="SSF103473">
    <property type="entry name" value="MFS general substrate transporter"/>
    <property type="match status" value="1"/>
</dbReference>
<gene>
    <name evidence="8" type="ORF">CK620_07370</name>
</gene>
<organism evidence="8 9">
    <name type="scientific">Vandammella animalimorsus</name>
    <dbReference type="NCBI Taxonomy" id="2029117"/>
    <lineage>
        <taxon>Bacteria</taxon>
        <taxon>Pseudomonadati</taxon>
        <taxon>Pseudomonadota</taxon>
        <taxon>Betaproteobacteria</taxon>
        <taxon>Burkholderiales</taxon>
        <taxon>Comamonadaceae</taxon>
        <taxon>Vandammella</taxon>
    </lineage>
</organism>
<protein>
    <submittedName>
        <fullName evidence="8">Lysophospholipid transporter LplT</fullName>
    </submittedName>
</protein>
<dbReference type="RefSeq" id="WP_095549916.1">
    <property type="nucleotide sequence ID" value="NZ_NSJF01000003.1"/>
</dbReference>
<keyword evidence="2" id="KW-0813">Transport</keyword>
<reference evidence="8 9" key="1">
    <citation type="submission" date="2017-08" db="EMBL/GenBank/DDBJ databases">
        <title>WGS of Clinical strains of the CDC Group NO-1 linked to zoonotic infections in humans.</title>
        <authorList>
            <person name="Bernier A.-M."/>
            <person name="Bernard K."/>
        </authorList>
    </citation>
    <scope>NUCLEOTIDE SEQUENCE [LARGE SCALE GENOMIC DNA]</scope>
    <source>
        <strain evidence="8 9">NML03-0146</strain>
    </source>
</reference>
<dbReference type="AlphaFoldDB" id="A0A2A2AAX9"/>
<dbReference type="Gene3D" id="1.20.1250.20">
    <property type="entry name" value="MFS general substrate transporter like domains"/>
    <property type="match status" value="1"/>
</dbReference>
<dbReference type="NCBIfam" id="NF008397">
    <property type="entry name" value="PRK11195.1"/>
    <property type="match status" value="1"/>
</dbReference>
<feature type="transmembrane region" description="Helical" evidence="7">
    <location>
        <begin position="42"/>
        <end position="62"/>
    </location>
</feature>
<name>A0A2A2AAX9_9BURK</name>
<evidence type="ECO:0000256" key="1">
    <source>
        <dbReference type="ARBA" id="ARBA00004651"/>
    </source>
</evidence>
<evidence type="ECO:0000256" key="5">
    <source>
        <dbReference type="ARBA" id="ARBA00022989"/>
    </source>
</evidence>
<feature type="transmembrane region" description="Helical" evidence="7">
    <location>
        <begin position="237"/>
        <end position="259"/>
    </location>
</feature>
<dbReference type="Pfam" id="PF07690">
    <property type="entry name" value="MFS_1"/>
    <property type="match status" value="1"/>
</dbReference>
<feature type="transmembrane region" description="Helical" evidence="7">
    <location>
        <begin position="132"/>
        <end position="152"/>
    </location>
</feature>
<feature type="transmembrane region" description="Helical" evidence="7">
    <location>
        <begin position="301"/>
        <end position="323"/>
    </location>
</feature>
<evidence type="ECO:0000256" key="3">
    <source>
        <dbReference type="ARBA" id="ARBA00022475"/>
    </source>
</evidence>
<feature type="transmembrane region" description="Helical" evidence="7">
    <location>
        <begin position="404"/>
        <end position="424"/>
    </location>
</feature>
<dbReference type="GO" id="GO:0022857">
    <property type="term" value="F:transmembrane transporter activity"/>
    <property type="evidence" value="ECO:0007669"/>
    <property type="project" value="InterPro"/>
</dbReference>
<comment type="caution">
    <text evidence="8">The sequence shown here is derived from an EMBL/GenBank/DDBJ whole genome shotgun (WGS) entry which is preliminary data.</text>
</comment>
<comment type="subcellular location">
    <subcellularLocation>
        <location evidence="1">Cell membrane</location>
        <topology evidence="1">Multi-pass membrane protein</topology>
    </subcellularLocation>
</comment>
<dbReference type="InterPro" id="IPR011701">
    <property type="entry name" value="MFS"/>
</dbReference>
<evidence type="ECO:0000256" key="4">
    <source>
        <dbReference type="ARBA" id="ARBA00022692"/>
    </source>
</evidence>
<proteinExistence type="predicted"/>
<evidence type="ECO:0000313" key="9">
    <source>
        <dbReference type="Proteomes" id="UP000217999"/>
    </source>
</evidence>
<sequence>MKPGFSTIMSAQFFSSLADNALFVVAVELLRRSGAPEWQSAALVPMFALFYVLLAPFVGAFADAQPKGRVMFISNAIKVVGCLMMISGAPPLLAYAIVGLGAAAYSPAKYGILTELLPPSLLVKANGWIEGLTIASIILGVVLGGALVSDAVHAWLLALQLPGMAPALHNPVQAAMACIIVIYALAAFINLFIPRTSVARRPMWKGSNLGVLGSFQAMMRDFVTSNNRLWNDRLGQIALATTTLFWGASGNLRYIVLAWSAVALGMGTTEASSLLGIVALGTAVGAVVSSTRVRLERATSVLPVGAAMGAVVMLMHWVGSLYGHFHTPAHWSGHLYWVVPIFVLVGLLGGYMVVPMNALLQHRGHTLMGAGRSIAVQNFNEQACILALGLLYVLATHLGLSAPAAMTAFGAVVLGMTLLIMAWHRRNLRTDGARIAHDLEMIRQDHHRLD</sequence>
<evidence type="ECO:0000256" key="2">
    <source>
        <dbReference type="ARBA" id="ARBA00022448"/>
    </source>
</evidence>
<evidence type="ECO:0000256" key="7">
    <source>
        <dbReference type="SAM" id="Phobius"/>
    </source>
</evidence>
<accession>A0A2A2AAX9</accession>
<dbReference type="PANTHER" id="PTHR43266">
    <property type="entry name" value="MACROLIDE-EFFLUX PROTEIN"/>
    <property type="match status" value="1"/>
</dbReference>
<feature type="transmembrane region" description="Helical" evidence="7">
    <location>
        <begin position="379"/>
        <end position="398"/>
    </location>
</feature>
<dbReference type="PRINTS" id="PR00173">
    <property type="entry name" value="EDTRNSPORT"/>
</dbReference>
<keyword evidence="6 7" id="KW-0472">Membrane</keyword>
<keyword evidence="3" id="KW-1003">Cell membrane</keyword>
<dbReference type="PANTHER" id="PTHR43266:SF2">
    <property type="entry name" value="MAJOR FACILITATOR SUPERFAMILY (MFS) PROFILE DOMAIN-CONTAINING PROTEIN"/>
    <property type="match status" value="1"/>
</dbReference>
<evidence type="ECO:0000313" key="8">
    <source>
        <dbReference type="EMBL" id="PAT34884.1"/>
    </source>
</evidence>